<protein>
    <submittedName>
        <fullName evidence="6">Penicillin-binding protein</fullName>
    </submittedName>
</protein>
<organism evidence="6 7">
    <name type="scientific">Lutimonas vermicola</name>
    <dbReference type="NCBI Taxonomy" id="414288"/>
    <lineage>
        <taxon>Bacteria</taxon>
        <taxon>Pseudomonadati</taxon>
        <taxon>Bacteroidota</taxon>
        <taxon>Flavobacteriia</taxon>
        <taxon>Flavobacteriales</taxon>
        <taxon>Flavobacteriaceae</taxon>
        <taxon>Lutimonas</taxon>
    </lineage>
</organism>
<keyword evidence="3 4" id="KW-0472">Membrane</keyword>
<evidence type="ECO:0000256" key="4">
    <source>
        <dbReference type="SAM" id="Phobius"/>
    </source>
</evidence>
<dbReference type="InterPro" id="IPR036138">
    <property type="entry name" value="PBP_dimer_sf"/>
</dbReference>
<evidence type="ECO:0000256" key="2">
    <source>
        <dbReference type="ARBA" id="ARBA00022645"/>
    </source>
</evidence>
<dbReference type="EMBL" id="JBCDNA010000002">
    <property type="protein sequence ID" value="MEL4456048.1"/>
    <property type="molecule type" value="Genomic_DNA"/>
</dbReference>
<sequence>MAVEKKQILNKLYLLTGFLFLFAIAIIYKLIHIEHIDGEMYRVEAEEGTVKTFEIAANRGSVYTADGSLLATSVSRFDVRMDAVTISESDFESGIKELSEALSDMLGKSASYYENKIRKARVNKNRYLFITRNLSYNDYQKLKKFPIFKLGMYRGGLIIEQRTVREHPIGKIAERAVGYDDYRGRVGIEGSFYEFLRGKKGKRLKQKIAKGQWKPLNDNNEIEPIDGKDIITTIDLKIQDVAHHALLAQLEEFEADHGSVVVMETKTGEIKAISNLGRTSVGTYFEQRNYAIYESHEPGSTFKLMGMVVALEDKVIDTSQIIDTEKGVIRFHGKPVRDSHHGGYGKISASRVFEVSSNVGIVKIIDEHYKDHPEKFIEGLKRMKVGQKIGLPIKGEGEPRIPDPTNKDTWNGLSLPWMAYGYGVSFTPLQILTFYNAIANNGEMVKPRFVKEIRAQSNVVTKFEKEIIDPRICSQETIDQVKEMMLNVVKRGTAENIYDKNFSMAGKTGTCQTEYWTDETKYISSFVGYFPADKPKYSCIVVIHKPDKKKGYYGNIVAAPVFERIARKIYTETPVVEEVAFTENLSSMDDDYEGYYEKANKAYTKVPDVKNMPGMDAVSLLENMGFRVSFIGIGKVKNQSIKAGSAIKKGEVIKLELS</sequence>
<dbReference type="SUPFAM" id="SSF56601">
    <property type="entry name" value="beta-lactamase/transpeptidase-like"/>
    <property type="match status" value="1"/>
</dbReference>
<comment type="subcellular location">
    <subcellularLocation>
        <location evidence="1">Membrane</location>
    </subcellularLocation>
</comment>
<name>A0ABU9L0T6_9FLAO</name>
<evidence type="ECO:0000256" key="3">
    <source>
        <dbReference type="ARBA" id="ARBA00023136"/>
    </source>
</evidence>
<dbReference type="InterPro" id="IPR001460">
    <property type="entry name" value="PCN-bd_Tpept"/>
</dbReference>
<dbReference type="InterPro" id="IPR050515">
    <property type="entry name" value="Beta-lactam/transpept"/>
</dbReference>
<dbReference type="Pfam" id="PF03793">
    <property type="entry name" value="PASTA"/>
    <property type="match status" value="1"/>
</dbReference>
<keyword evidence="2" id="KW-0121">Carboxypeptidase</keyword>
<dbReference type="Pfam" id="PF03717">
    <property type="entry name" value="PBP_dimer"/>
    <property type="match status" value="1"/>
</dbReference>
<dbReference type="SMART" id="SM00740">
    <property type="entry name" value="PASTA"/>
    <property type="match status" value="1"/>
</dbReference>
<dbReference type="PANTHER" id="PTHR30627:SF1">
    <property type="entry name" value="PEPTIDOGLYCAN D,D-TRANSPEPTIDASE FTSI"/>
    <property type="match status" value="1"/>
</dbReference>
<reference evidence="6 7" key="1">
    <citation type="submission" date="2024-04" db="EMBL/GenBank/DDBJ databases">
        <title>whole genome sequencing of Lutimonas vermicola strain IMCC1616.</title>
        <authorList>
            <person name="Bae S.S."/>
        </authorList>
    </citation>
    <scope>NUCLEOTIDE SEQUENCE [LARGE SCALE GENOMIC DNA]</scope>
    <source>
        <strain evidence="6 7">IMCC1616</strain>
    </source>
</reference>
<keyword evidence="2" id="KW-0645">Protease</keyword>
<evidence type="ECO:0000259" key="5">
    <source>
        <dbReference type="PROSITE" id="PS51178"/>
    </source>
</evidence>
<dbReference type="PROSITE" id="PS51178">
    <property type="entry name" value="PASTA"/>
    <property type="match status" value="1"/>
</dbReference>
<accession>A0ABU9L0T6</accession>
<dbReference type="Gene3D" id="3.40.710.10">
    <property type="entry name" value="DD-peptidase/beta-lactamase superfamily"/>
    <property type="match status" value="1"/>
</dbReference>
<feature type="domain" description="PASTA" evidence="5">
    <location>
        <begin position="600"/>
        <end position="658"/>
    </location>
</feature>
<keyword evidence="7" id="KW-1185">Reference proteome</keyword>
<feature type="transmembrane region" description="Helical" evidence="4">
    <location>
        <begin position="12"/>
        <end position="31"/>
    </location>
</feature>
<proteinExistence type="predicted"/>
<keyword evidence="4" id="KW-1133">Transmembrane helix</keyword>
<dbReference type="PANTHER" id="PTHR30627">
    <property type="entry name" value="PEPTIDOGLYCAN D,D-TRANSPEPTIDASE"/>
    <property type="match status" value="1"/>
</dbReference>
<keyword evidence="4" id="KW-0812">Transmembrane</keyword>
<dbReference type="Gene3D" id="3.30.450.330">
    <property type="match status" value="1"/>
</dbReference>
<dbReference type="InterPro" id="IPR005543">
    <property type="entry name" value="PASTA_dom"/>
</dbReference>
<evidence type="ECO:0000256" key="1">
    <source>
        <dbReference type="ARBA" id="ARBA00004370"/>
    </source>
</evidence>
<evidence type="ECO:0000313" key="6">
    <source>
        <dbReference type="EMBL" id="MEL4456048.1"/>
    </source>
</evidence>
<dbReference type="Gene3D" id="3.30.10.20">
    <property type="match status" value="1"/>
</dbReference>
<comment type="caution">
    <text evidence="6">The sequence shown here is derived from an EMBL/GenBank/DDBJ whole genome shotgun (WGS) entry which is preliminary data.</text>
</comment>
<dbReference type="CDD" id="cd06575">
    <property type="entry name" value="PASTA_Pbp2x-like_2"/>
    <property type="match status" value="1"/>
</dbReference>
<dbReference type="Proteomes" id="UP001474120">
    <property type="component" value="Unassembled WGS sequence"/>
</dbReference>
<dbReference type="Pfam" id="PF00905">
    <property type="entry name" value="Transpeptidase"/>
    <property type="match status" value="1"/>
</dbReference>
<dbReference type="InterPro" id="IPR012338">
    <property type="entry name" value="Beta-lactam/transpept-like"/>
</dbReference>
<dbReference type="InterPro" id="IPR005311">
    <property type="entry name" value="PBP_dimer"/>
</dbReference>
<dbReference type="Gene3D" id="3.90.1310.10">
    <property type="entry name" value="Penicillin-binding protein 2a (Domain 2)"/>
    <property type="match status" value="1"/>
</dbReference>
<keyword evidence="2" id="KW-0378">Hydrolase</keyword>
<gene>
    <name evidence="6" type="ORF">AABB81_09100</name>
</gene>
<evidence type="ECO:0000313" key="7">
    <source>
        <dbReference type="Proteomes" id="UP001474120"/>
    </source>
</evidence>
<dbReference type="SUPFAM" id="SSF54184">
    <property type="entry name" value="Penicillin-binding protein 2x (pbp-2x), c-terminal domain"/>
    <property type="match status" value="1"/>
</dbReference>
<dbReference type="SUPFAM" id="SSF56519">
    <property type="entry name" value="Penicillin binding protein dimerisation domain"/>
    <property type="match status" value="1"/>
</dbReference>
<dbReference type="RefSeq" id="WP_342160074.1">
    <property type="nucleotide sequence ID" value="NZ_JBCDNA010000002.1"/>
</dbReference>